<name>A0A0D8XBX1_DICVI</name>
<dbReference type="AlphaFoldDB" id="A0A0D8XBX1"/>
<feature type="compositionally biased region" description="Polar residues" evidence="1">
    <location>
        <begin position="225"/>
        <end position="238"/>
    </location>
</feature>
<feature type="compositionally biased region" description="Basic and acidic residues" evidence="1">
    <location>
        <begin position="33"/>
        <end position="103"/>
    </location>
</feature>
<dbReference type="Proteomes" id="UP000053766">
    <property type="component" value="Unassembled WGS sequence"/>
</dbReference>
<organism evidence="2 3">
    <name type="scientific">Dictyocaulus viviparus</name>
    <name type="common">Bovine lungworm</name>
    <dbReference type="NCBI Taxonomy" id="29172"/>
    <lineage>
        <taxon>Eukaryota</taxon>
        <taxon>Metazoa</taxon>
        <taxon>Ecdysozoa</taxon>
        <taxon>Nematoda</taxon>
        <taxon>Chromadorea</taxon>
        <taxon>Rhabditida</taxon>
        <taxon>Rhabditina</taxon>
        <taxon>Rhabditomorpha</taxon>
        <taxon>Strongyloidea</taxon>
        <taxon>Metastrongylidae</taxon>
        <taxon>Dictyocaulus</taxon>
    </lineage>
</organism>
<gene>
    <name evidence="2" type="ORF">DICVIV_14124</name>
</gene>
<feature type="region of interest" description="Disordered" evidence="1">
    <location>
        <begin position="33"/>
        <end position="238"/>
    </location>
</feature>
<reference evidence="3" key="2">
    <citation type="journal article" date="2016" name="Sci. Rep.">
        <title>Dictyocaulus viviparus genome, variome and transcriptome elucidate lungworm biology and support future intervention.</title>
        <authorList>
            <person name="McNulty S.N."/>
            <person name="Strube C."/>
            <person name="Rosa B.A."/>
            <person name="Martin J.C."/>
            <person name="Tyagi R."/>
            <person name="Choi Y.J."/>
            <person name="Wang Q."/>
            <person name="Hallsworth Pepin K."/>
            <person name="Zhang X."/>
            <person name="Ozersky P."/>
            <person name="Wilson R.K."/>
            <person name="Sternberg P.W."/>
            <person name="Gasser R.B."/>
            <person name="Mitreva M."/>
        </authorList>
    </citation>
    <scope>NUCLEOTIDE SEQUENCE [LARGE SCALE GENOMIC DNA]</scope>
    <source>
        <strain evidence="3">HannoverDv2000</strain>
    </source>
</reference>
<keyword evidence="3" id="KW-1185">Reference proteome</keyword>
<reference evidence="2 3" key="1">
    <citation type="submission" date="2013-11" db="EMBL/GenBank/DDBJ databases">
        <title>Draft genome of the bovine lungworm Dictyocaulus viviparus.</title>
        <authorList>
            <person name="Mitreva M."/>
        </authorList>
    </citation>
    <scope>NUCLEOTIDE SEQUENCE [LARGE SCALE GENOMIC DNA]</scope>
    <source>
        <strain evidence="2 3">HannoverDv2000</strain>
    </source>
</reference>
<dbReference type="STRING" id="29172.A0A0D8XBX1"/>
<accession>A0A0D8XBX1</accession>
<dbReference type="EMBL" id="KN718900">
    <property type="protein sequence ID" value="KJH39966.1"/>
    <property type="molecule type" value="Genomic_DNA"/>
</dbReference>
<evidence type="ECO:0000313" key="2">
    <source>
        <dbReference type="EMBL" id="KJH39966.1"/>
    </source>
</evidence>
<feature type="compositionally biased region" description="Polar residues" evidence="1">
    <location>
        <begin position="141"/>
        <end position="154"/>
    </location>
</feature>
<protein>
    <submittedName>
        <fullName evidence="2">Uncharacterized protein</fullName>
    </submittedName>
</protein>
<feature type="compositionally biased region" description="Basic and acidic residues" evidence="1">
    <location>
        <begin position="112"/>
        <end position="140"/>
    </location>
</feature>
<evidence type="ECO:0000256" key="1">
    <source>
        <dbReference type="SAM" id="MobiDB-lite"/>
    </source>
</evidence>
<sequence>MSQLSMLSGEKSAEILKGMKNKKYPTLATGVKSKVEEARRLEKEAQRVAENERRMAECAARRRAKDEANKMKELKQSSLEKSDEMKSEKTTTSDDQNVRKAEHLQQNTERNQSMKDSDKTNSRLNDSEITKSLSEQEGKKLSSNVFDTTKSLPNSAADMKKASNSVVVREERSNDGSQPNALGFKAVKYQINRRAGSAPGSPRDDIVDDKDESSRSQRTSPSSSVYGKTSSTLKMTSC</sequence>
<proteinExistence type="predicted"/>
<evidence type="ECO:0000313" key="3">
    <source>
        <dbReference type="Proteomes" id="UP000053766"/>
    </source>
</evidence>